<dbReference type="InterPro" id="IPR016169">
    <property type="entry name" value="FAD-bd_PCMH_sub2"/>
</dbReference>
<keyword evidence="4" id="KW-0274">FAD</keyword>
<dbReference type="InterPro" id="IPR050416">
    <property type="entry name" value="FAD-linked_Oxidoreductase"/>
</dbReference>
<dbReference type="InterPro" id="IPR012951">
    <property type="entry name" value="BBE"/>
</dbReference>
<dbReference type="RefSeq" id="XP_020124039.1">
    <property type="nucleotide sequence ID" value="XM_020260280.1"/>
</dbReference>
<dbReference type="Gene3D" id="3.30.43.10">
    <property type="entry name" value="Uridine Diphospho-n-acetylenolpyruvylglucosamine Reductase, domain 2"/>
    <property type="match status" value="1"/>
</dbReference>
<dbReference type="PROSITE" id="PS51387">
    <property type="entry name" value="FAD_PCMH"/>
    <property type="match status" value="1"/>
</dbReference>
<dbReference type="InterPro" id="IPR006094">
    <property type="entry name" value="Oxid_FAD_bind_N"/>
</dbReference>
<evidence type="ECO:0000313" key="8">
    <source>
        <dbReference type="Proteomes" id="UP000214365"/>
    </source>
</evidence>
<dbReference type="Pfam" id="PF01565">
    <property type="entry name" value="FAD_binding_4"/>
    <property type="match status" value="1"/>
</dbReference>
<dbReference type="PANTHER" id="PTHR42973:SF39">
    <property type="entry name" value="FAD-BINDING PCMH-TYPE DOMAIN-CONTAINING PROTEIN"/>
    <property type="match status" value="1"/>
</dbReference>
<keyword evidence="8" id="KW-1185">Reference proteome</keyword>
<dbReference type="PANTHER" id="PTHR42973">
    <property type="entry name" value="BINDING OXIDOREDUCTASE, PUTATIVE (AFU_ORTHOLOGUE AFUA_1G17690)-RELATED"/>
    <property type="match status" value="1"/>
</dbReference>
<name>A0A225B2H0_TALAT</name>
<evidence type="ECO:0000313" key="7">
    <source>
        <dbReference type="EMBL" id="OKL63918.1"/>
    </source>
</evidence>
<dbReference type="SUPFAM" id="SSF56176">
    <property type="entry name" value="FAD-binding/transporter-associated domain-like"/>
    <property type="match status" value="1"/>
</dbReference>
<evidence type="ECO:0000259" key="6">
    <source>
        <dbReference type="PROSITE" id="PS51387"/>
    </source>
</evidence>
<dbReference type="OrthoDB" id="415825at2759"/>
<sequence length="498" mass="54728">MHLLIQEHHITQLRSLLPYLQFILPNDPEYPAAISRWNPANQRKPGIIAFPLTTQDVSYLVRFAHDNLLEIAVKGGGMGNRGSSTDGGLCIDLSGMRTVTVYPASKRVAADGGALWSDVYAQLDEHDLAVVGGISPAVGVGGLSLHGGHGWLTGAHGLALDQFLELEVVLADGNIIRTSDTQEPDLFWALRGAGSAFGVVTQFVLRAFEQPNSVWTGRLVLANPTENINAVIKTANNILSEQEKGQSAMCWGWTVPRPETGPVIWVVPFYNGSEEEAKEFFAPLLNLGKSLIVNSTKAVPFSASASDGGGSSGEGLRKLGHGSAVMAPLDPAFFRGLYQDYATFMSRVPDAGKRTMIMFEIHNTKATTRLAQDATAYPNRGNQVNVQFVVTWAEKENDVACEEWCRQFTKKMIDDFQRRRDESTVDDVTKDSVGLYSNYNGNFPHPPRISQKLKDTDVSTGFGLGAKDLFGVNYDRLVDLKKKYDSENLFYKFFDILE</sequence>
<gene>
    <name evidence="7" type="ORF">UA08_00470</name>
</gene>
<dbReference type="InterPro" id="IPR016167">
    <property type="entry name" value="FAD-bd_PCMH_sub1"/>
</dbReference>
<keyword evidence="5" id="KW-0560">Oxidoreductase</keyword>
<evidence type="ECO:0000256" key="5">
    <source>
        <dbReference type="ARBA" id="ARBA00023002"/>
    </source>
</evidence>
<dbReference type="GO" id="GO:0016491">
    <property type="term" value="F:oxidoreductase activity"/>
    <property type="evidence" value="ECO:0007669"/>
    <property type="project" value="UniProtKB-KW"/>
</dbReference>
<protein>
    <recommendedName>
        <fullName evidence="6">FAD-binding PCMH-type domain-containing protein</fullName>
    </recommendedName>
</protein>
<evidence type="ECO:0000256" key="4">
    <source>
        <dbReference type="ARBA" id="ARBA00022827"/>
    </source>
</evidence>
<organism evidence="7 8">
    <name type="scientific">Talaromyces atroroseus</name>
    <dbReference type="NCBI Taxonomy" id="1441469"/>
    <lineage>
        <taxon>Eukaryota</taxon>
        <taxon>Fungi</taxon>
        <taxon>Dikarya</taxon>
        <taxon>Ascomycota</taxon>
        <taxon>Pezizomycotina</taxon>
        <taxon>Eurotiomycetes</taxon>
        <taxon>Eurotiomycetidae</taxon>
        <taxon>Eurotiales</taxon>
        <taxon>Trichocomaceae</taxon>
        <taxon>Talaromyces</taxon>
        <taxon>Talaromyces sect. Trachyspermi</taxon>
    </lineage>
</organism>
<dbReference type="InterPro" id="IPR036318">
    <property type="entry name" value="FAD-bd_PCMH-like_sf"/>
</dbReference>
<dbReference type="EMBL" id="LFMY01000001">
    <property type="protein sequence ID" value="OKL63918.1"/>
    <property type="molecule type" value="Genomic_DNA"/>
</dbReference>
<comment type="caution">
    <text evidence="7">The sequence shown here is derived from an EMBL/GenBank/DDBJ whole genome shotgun (WGS) entry which is preliminary data.</text>
</comment>
<dbReference type="GeneID" id="31000225"/>
<dbReference type="Proteomes" id="UP000214365">
    <property type="component" value="Unassembled WGS sequence"/>
</dbReference>
<dbReference type="Gene3D" id="3.40.462.20">
    <property type="match status" value="1"/>
</dbReference>
<evidence type="ECO:0000256" key="1">
    <source>
        <dbReference type="ARBA" id="ARBA00001974"/>
    </source>
</evidence>
<dbReference type="Gene3D" id="3.30.465.10">
    <property type="match status" value="1"/>
</dbReference>
<comment type="similarity">
    <text evidence="2">Belongs to the oxygen-dependent FAD-linked oxidoreductase family.</text>
</comment>
<comment type="cofactor">
    <cofactor evidence="1">
        <name>FAD</name>
        <dbReference type="ChEBI" id="CHEBI:57692"/>
    </cofactor>
</comment>
<dbReference type="Pfam" id="PF08031">
    <property type="entry name" value="BBE"/>
    <property type="match status" value="1"/>
</dbReference>
<dbReference type="AlphaFoldDB" id="A0A225B2H0"/>
<keyword evidence="3" id="KW-0285">Flavoprotein</keyword>
<accession>A0A225B2H0</accession>
<reference evidence="7 8" key="1">
    <citation type="submission" date="2015-06" db="EMBL/GenBank/DDBJ databases">
        <title>Talaromyces atroroseus IBT 11181 draft genome.</title>
        <authorList>
            <person name="Rasmussen K.B."/>
            <person name="Rasmussen S."/>
            <person name="Petersen B."/>
            <person name="Sicheritz-Ponten T."/>
            <person name="Mortensen U.H."/>
            <person name="Thrane U."/>
        </authorList>
    </citation>
    <scope>NUCLEOTIDE SEQUENCE [LARGE SCALE GENOMIC DNA]</scope>
    <source>
        <strain evidence="7 8">IBT 11181</strain>
    </source>
</reference>
<evidence type="ECO:0000256" key="2">
    <source>
        <dbReference type="ARBA" id="ARBA00005466"/>
    </source>
</evidence>
<evidence type="ECO:0000256" key="3">
    <source>
        <dbReference type="ARBA" id="ARBA00022630"/>
    </source>
</evidence>
<dbReference type="STRING" id="1441469.A0A225B2H0"/>
<dbReference type="GO" id="GO:0071949">
    <property type="term" value="F:FAD binding"/>
    <property type="evidence" value="ECO:0007669"/>
    <property type="project" value="InterPro"/>
</dbReference>
<dbReference type="InterPro" id="IPR016166">
    <property type="entry name" value="FAD-bd_PCMH"/>
</dbReference>
<proteinExistence type="inferred from homology"/>
<feature type="domain" description="FAD-binding PCMH-type" evidence="6">
    <location>
        <begin position="40"/>
        <end position="210"/>
    </location>
</feature>